<evidence type="ECO:0000313" key="3">
    <source>
        <dbReference type="Proteomes" id="UP000054359"/>
    </source>
</evidence>
<dbReference type="OrthoDB" id="1100386at2759"/>
<protein>
    <submittedName>
        <fullName evidence="2">Uncharacterized protein</fullName>
    </submittedName>
</protein>
<keyword evidence="1" id="KW-1133">Transmembrane helix</keyword>
<accession>A0A087SWF5</accession>
<proteinExistence type="predicted"/>
<dbReference type="EMBL" id="KK112255">
    <property type="protein sequence ID" value="KFM57194.1"/>
    <property type="molecule type" value="Genomic_DNA"/>
</dbReference>
<dbReference type="AlphaFoldDB" id="A0A087SWF5"/>
<organism evidence="2 3">
    <name type="scientific">Stegodyphus mimosarum</name>
    <name type="common">African social velvet spider</name>
    <dbReference type="NCBI Taxonomy" id="407821"/>
    <lineage>
        <taxon>Eukaryota</taxon>
        <taxon>Metazoa</taxon>
        <taxon>Ecdysozoa</taxon>
        <taxon>Arthropoda</taxon>
        <taxon>Chelicerata</taxon>
        <taxon>Arachnida</taxon>
        <taxon>Araneae</taxon>
        <taxon>Araneomorphae</taxon>
        <taxon>Entelegynae</taxon>
        <taxon>Eresoidea</taxon>
        <taxon>Eresidae</taxon>
        <taxon>Stegodyphus</taxon>
    </lineage>
</organism>
<feature type="transmembrane region" description="Helical" evidence="1">
    <location>
        <begin position="37"/>
        <end position="56"/>
    </location>
</feature>
<name>A0A087SWF5_STEMI</name>
<evidence type="ECO:0000256" key="1">
    <source>
        <dbReference type="SAM" id="Phobius"/>
    </source>
</evidence>
<reference evidence="2 3" key="1">
    <citation type="submission" date="2013-11" db="EMBL/GenBank/DDBJ databases">
        <title>Genome sequencing of Stegodyphus mimosarum.</title>
        <authorList>
            <person name="Bechsgaard J."/>
        </authorList>
    </citation>
    <scope>NUCLEOTIDE SEQUENCE [LARGE SCALE GENOMIC DNA]</scope>
</reference>
<dbReference type="Proteomes" id="UP000054359">
    <property type="component" value="Unassembled WGS sequence"/>
</dbReference>
<keyword evidence="1" id="KW-0812">Transmembrane</keyword>
<gene>
    <name evidence="2" type="ORF">X975_25140</name>
</gene>
<feature type="non-terminal residue" evidence="2">
    <location>
        <position position="74"/>
    </location>
</feature>
<sequence>MSSFIWSIVICCNLTSPQIKRIEVVQELNCSTKMLCFLSMFFVGIWIPGIVTWLELDVINLRGWRKLFQIFNSW</sequence>
<evidence type="ECO:0000313" key="2">
    <source>
        <dbReference type="EMBL" id="KFM57194.1"/>
    </source>
</evidence>
<keyword evidence="3" id="KW-1185">Reference proteome</keyword>
<keyword evidence="1" id="KW-0472">Membrane</keyword>